<protein>
    <submittedName>
        <fullName evidence="2">Uncharacterized protein</fullName>
    </submittedName>
</protein>
<feature type="compositionally biased region" description="Polar residues" evidence="1">
    <location>
        <begin position="62"/>
        <end position="73"/>
    </location>
</feature>
<comment type="caution">
    <text evidence="2">The sequence shown here is derived from an EMBL/GenBank/DDBJ whole genome shotgun (WGS) entry which is preliminary data.</text>
</comment>
<reference evidence="2" key="1">
    <citation type="submission" date="2021-02" db="EMBL/GenBank/DDBJ databases">
        <title>Genome-Resolved Metagenomics of a Microbial Community Performing Photosynthetic Biological Nutrient Removal.</title>
        <authorList>
            <person name="Mcdaniel E.A."/>
        </authorList>
    </citation>
    <scope>NUCLEOTIDE SEQUENCE</scope>
    <source>
        <strain evidence="2">UWPOB_OBS1</strain>
    </source>
</reference>
<gene>
    <name evidence="2" type="ORF">J0M35_00085</name>
</gene>
<dbReference type="EMBL" id="JAFLCK010000001">
    <property type="protein sequence ID" value="MBN8658733.1"/>
    <property type="molecule type" value="Genomic_DNA"/>
</dbReference>
<evidence type="ECO:0000256" key="1">
    <source>
        <dbReference type="SAM" id="MobiDB-lite"/>
    </source>
</evidence>
<organism evidence="2 3">
    <name type="scientific">Candidatus Obscuribacter phosphatis</name>
    <dbReference type="NCBI Taxonomy" id="1906157"/>
    <lineage>
        <taxon>Bacteria</taxon>
        <taxon>Bacillati</taxon>
        <taxon>Candidatus Melainabacteria</taxon>
        <taxon>Candidatus Obscuribacterales</taxon>
        <taxon>Candidatus Obscuribacteraceae</taxon>
        <taxon>Candidatus Obscuribacter</taxon>
    </lineage>
</organism>
<sequence length="116" mass="12623">MLKHSALLFSTAAILAVSSNLVIQPDAQAKGKGKARPRTGHAYLVPPPPAYAPSILPEMRRSQQAHPTGTTNRLVEEADASEAQPEQAPKYIYSTTGQEPKAVKQNRYVTIWNSKS</sequence>
<dbReference type="AlphaFoldDB" id="A0A8J7PBD6"/>
<evidence type="ECO:0000313" key="3">
    <source>
        <dbReference type="Proteomes" id="UP000664277"/>
    </source>
</evidence>
<accession>A0A8J7PBD6</accession>
<proteinExistence type="predicted"/>
<evidence type="ECO:0000313" key="2">
    <source>
        <dbReference type="EMBL" id="MBN8658733.1"/>
    </source>
</evidence>
<dbReference type="Proteomes" id="UP000664277">
    <property type="component" value="Unassembled WGS sequence"/>
</dbReference>
<name>A0A8J7PBD6_9BACT</name>
<feature type="region of interest" description="Disordered" evidence="1">
    <location>
        <begin position="28"/>
        <end position="99"/>
    </location>
</feature>